<proteinExistence type="predicted"/>
<dbReference type="Proteomes" id="UP000238180">
    <property type="component" value="Unassembled WGS sequence"/>
</dbReference>
<accession>A0A2N9PBH8</accession>
<dbReference type="Pfam" id="PF18911">
    <property type="entry name" value="PKD_4"/>
    <property type="match status" value="1"/>
</dbReference>
<name>A0A2N9PBH8_9FLAO</name>
<reference evidence="3 4" key="1">
    <citation type="submission" date="2018-02" db="EMBL/GenBank/DDBJ databases">
        <authorList>
            <person name="Cohen D.B."/>
            <person name="Kent A.D."/>
        </authorList>
    </citation>
    <scope>NUCLEOTIDE SEQUENCE [LARGE SCALE GENOMIC DNA]</scope>
    <source>
        <strain evidence="3">CIP109753</strain>
    </source>
</reference>
<dbReference type="GO" id="GO:0010411">
    <property type="term" value="P:xyloglucan metabolic process"/>
    <property type="evidence" value="ECO:0007669"/>
    <property type="project" value="TreeGrafter"/>
</dbReference>
<dbReference type="InterPro" id="IPR026444">
    <property type="entry name" value="Secre_tail"/>
</dbReference>
<protein>
    <submittedName>
        <fullName evidence="3">PKD domain protein</fullName>
    </submittedName>
</protein>
<gene>
    <name evidence="3" type="ORF">FLACOL_01694</name>
</gene>
<dbReference type="InterPro" id="IPR022409">
    <property type="entry name" value="PKD/Chitinase_dom"/>
</dbReference>
<dbReference type="GO" id="GO:0004553">
    <property type="term" value="F:hydrolase activity, hydrolyzing O-glycosyl compounds"/>
    <property type="evidence" value="ECO:0007669"/>
    <property type="project" value="UniProtKB-ARBA"/>
</dbReference>
<dbReference type="CDD" id="cd00146">
    <property type="entry name" value="PKD"/>
    <property type="match status" value="1"/>
</dbReference>
<dbReference type="InterPro" id="IPR000601">
    <property type="entry name" value="PKD_dom"/>
</dbReference>
<evidence type="ECO:0000256" key="1">
    <source>
        <dbReference type="ARBA" id="ARBA00022729"/>
    </source>
</evidence>
<dbReference type="SUPFAM" id="SSF49299">
    <property type="entry name" value="PKD domain"/>
    <property type="match status" value="1"/>
</dbReference>
<keyword evidence="1" id="KW-0732">Signal</keyword>
<organism evidence="3 4">
    <name type="scientific">Flavobacterium columnare</name>
    <dbReference type="NCBI Taxonomy" id="996"/>
    <lineage>
        <taxon>Bacteria</taxon>
        <taxon>Pseudomonadati</taxon>
        <taxon>Bacteroidota</taxon>
        <taxon>Flavobacteriia</taxon>
        <taxon>Flavobacteriales</taxon>
        <taxon>Flavobacteriaceae</taxon>
        <taxon>Flavobacterium</taxon>
    </lineage>
</organism>
<dbReference type="InterPro" id="IPR052025">
    <property type="entry name" value="Xyloglucanase_GH74"/>
</dbReference>
<evidence type="ECO:0000313" key="3">
    <source>
        <dbReference type="EMBL" id="SPE77696.1"/>
    </source>
</evidence>
<dbReference type="InterPro" id="IPR015943">
    <property type="entry name" value="WD40/YVTN_repeat-like_dom_sf"/>
</dbReference>
<dbReference type="EMBL" id="OLKH01000095">
    <property type="protein sequence ID" value="SPE77696.1"/>
    <property type="molecule type" value="Genomic_DNA"/>
</dbReference>
<sequence>MVCKKTKLLTLSNLQVLMKQKLYLILFLILANIGYSQNSTFYEPKPKFPHLFKSLIPIQKEDPKWVQLMYGENPNLYEIEKEYNLYYQKHDFIKTIHTQNYKHFINYVYTNNWINEKGDIIPRDNMTEKNKKEIRNRIISTSSWTPIGPINTYNNGGTKTESHQANVYSVAQSISNPNVLFCVTETSGTFKSNDKGENWFLVGGDYFNDDTSCVEIDPTNENNVFVASSSRIYKSADGGYSWNSVLNVSGLGIYEFAISPQNNQLVFAAGNKGLYKSTNGGTTWTQVFTESCWDVKFKVDDPNTVFLLKSNNTLKLTEFYKSTDAGNTFSLKSQGWFVPTATSSIGGARMGLTKADGNRIYVIMLGNVENQATDANFIGVYRSDNTGDSWTLPYDQNNDGVPNNNPGGPYSADHWCFSSFGTNGGTYDQGFYNLAIDVSDTDPNKFLIGMLNLFKSENGGKTYTRWGGYACDNCPSYYRHPDHQDILINGNDVFVATDGGVDLYDSNLNIIKGLNKGIISSDNWGFGQGWNEDVVTSGRYHNGNAVYHANYGDGKFISLGGGESSTGYVALGDNLKVYHSDISAYKISKDFATPVQWTNGLSMFPNESIFPDVRGQITYDPRYYNHLYLTKDNKLWKSLDGGTSFTLLKEFGVSTDKVYAVEVSRLDPNIIFVVHRSGSIAKLWKTLDGGLNWTLINLPNTDGRLYFSMNENNTLFIGFGGGTGKAFKSLDLGNTWINLTTPTIQNLGCYYIAPQLGTNDGVYYAVAGTNKIYYRNSNMTDWELFNTGLPLGLRLIGIKPFYKSSEVRISSRRGFWKSPLFEKSVPVAQPMVSNQSIDCSRTVIQFDDYSVLNHTGAKWDWSFPGANSVSSTSIRNPLVTYATPGRYNVTLTITDADGRTSTKTVENMIEVLPSSCAIESPSKQVLEMNSDTQSIFSNDMSYGSTTDLTFSGWIKPNGTQVSWAGIACFGDKQRTLLNFRSSNNEIGFHFNGGYYNYATGLYAPADQWSFVAFRITPTKITLFVNDKSWSITGAFGATILNKIILGKDYGRNDRTFKGQMEEFTFWNRALTDDEIYLNRHLIRPAVTDPNLIAYYQFNNTINNGLVYDKVNANNLTVSNTISFPTSTAPIGVGSSQLLSINNTGIYNFSSVNASLNFTGQVPNGKVVVSKLNVSPNETPTTESNGNEYWILDNYGTNSSFSGLSSIDLTPVSSISATNLSSLILFKRISNGHLQSSWTQNGIATALNGQTISFSGTSINQSNQLYVAGTSASSTYSSILLETNQTDSQKILTVYPNPTVVGEPLVIDGIHTELIFTLYDSNGKLIVKKLVYDNKISLDSSIKAGVYFYRIETSDKIYNNKLIIN</sequence>
<dbReference type="Gene3D" id="2.130.10.10">
    <property type="entry name" value="YVTN repeat-like/Quinoprotein amine dehydrogenase"/>
    <property type="match status" value="3"/>
</dbReference>
<dbReference type="InterPro" id="IPR035986">
    <property type="entry name" value="PKD_dom_sf"/>
</dbReference>
<dbReference type="NCBIfam" id="TIGR04183">
    <property type="entry name" value="Por_Secre_tail"/>
    <property type="match status" value="1"/>
</dbReference>
<dbReference type="PANTHER" id="PTHR43739">
    <property type="entry name" value="XYLOGLUCANASE (EUROFUNG)"/>
    <property type="match status" value="1"/>
</dbReference>
<dbReference type="SUPFAM" id="SSF110296">
    <property type="entry name" value="Oligoxyloglucan reducing end-specific cellobiohydrolase"/>
    <property type="match status" value="2"/>
</dbReference>
<dbReference type="InterPro" id="IPR013783">
    <property type="entry name" value="Ig-like_fold"/>
</dbReference>
<evidence type="ECO:0000313" key="4">
    <source>
        <dbReference type="Proteomes" id="UP000238180"/>
    </source>
</evidence>
<dbReference type="Gene3D" id="2.60.120.200">
    <property type="match status" value="1"/>
</dbReference>
<dbReference type="Gene3D" id="2.60.40.10">
    <property type="entry name" value="Immunoglobulins"/>
    <property type="match status" value="1"/>
</dbReference>
<evidence type="ECO:0000259" key="2">
    <source>
        <dbReference type="PROSITE" id="PS50093"/>
    </source>
</evidence>
<feature type="domain" description="PKD" evidence="2">
    <location>
        <begin position="859"/>
        <end position="916"/>
    </location>
</feature>
<dbReference type="InterPro" id="IPR013320">
    <property type="entry name" value="ConA-like_dom_sf"/>
</dbReference>
<dbReference type="PROSITE" id="PS50093">
    <property type="entry name" value="PKD"/>
    <property type="match status" value="1"/>
</dbReference>
<dbReference type="CDD" id="cd15482">
    <property type="entry name" value="Sialidase_non-viral"/>
    <property type="match status" value="1"/>
</dbReference>
<dbReference type="SMART" id="SM00089">
    <property type="entry name" value="PKD"/>
    <property type="match status" value="1"/>
</dbReference>
<dbReference type="Pfam" id="PF13385">
    <property type="entry name" value="Laminin_G_3"/>
    <property type="match status" value="1"/>
</dbReference>
<dbReference type="SUPFAM" id="SSF49899">
    <property type="entry name" value="Concanavalin A-like lectins/glucanases"/>
    <property type="match status" value="1"/>
</dbReference>
<dbReference type="PANTHER" id="PTHR43739:SF5">
    <property type="entry name" value="EXO-ALPHA-SIALIDASE"/>
    <property type="match status" value="1"/>
</dbReference>